<keyword evidence="2" id="KW-1185">Reference proteome</keyword>
<dbReference type="Proteomes" id="UP000017184">
    <property type="component" value="Chromosome"/>
</dbReference>
<dbReference type="EMBL" id="CP004885">
    <property type="protein sequence ID" value="AGX88411.1"/>
    <property type="molecule type" value="Genomic_DNA"/>
</dbReference>
<gene>
    <name evidence="1" type="ORF">Cenrod_2352</name>
</gene>
<name>U5NA48_9BURK</name>
<protein>
    <submittedName>
        <fullName evidence="1">Transposase</fullName>
    </submittedName>
</protein>
<dbReference type="AlphaFoldDB" id="U5NA48"/>
<dbReference type="PATRIC" id="fig|946483.4.peg.2370"/>
<organism evidence="1 2">
    <name type="scientific">Candidatus Symbiobacter mobilis CR</name>
    <dbReference type="NCBI Taxonomy" id="946483"/>
    <lineage>
        <taxon>Bacteria</taxon>
        <taxon>Pseudomonadati</taxon>
        <taxon>Pseudomonadota</taxon>
        <taxon>Betaproteobacteria</taxon>
        <taxon>Burkholderiales</taxon>
        <taxon>Comamonadaceae</taxon>
    </lineage>
</organism>
<sequence length="92" mass="10113">MAIVTVGIELAKNVFAVHGVDSSGNAVLIRPHVPRTKLPELIASLPPCFIGMEACSGAHHWARQFATFGHSVRWVAPKFVAPYRPLRQARQE</sequence>
<dbReference type="HOGENOM" id="CLU_036902_16_4_4"/>
<evidence type="ECO:0000313" key="2">
    <source>
        <dbReference type="Proteomes" id="UP000017184"/>
    </source>
</evidence>
<dbReference type="KEGG" id="cbx:Cenrod_2352"/>
<dbReference type="STRING" id="946483.Cenrod_2352"/>
<reference evidence="1 2" key="1">
    <citation type="journal article" date="2013" name="Genome Biol.">
        <title>Genomic analysis reveals key aspects of prokaryotic symbiosis in the phototrophic consortium "Chlorochromatium aggregatum".</title>
        <authorList>
            <person name="Liu Z."/>
            <person name="Muller J."/>
            <person name="Li T."/>
            <person name="Alvey R.M."/>
            <person name="Vogl K."/>
            <person name="Frigaard N.U."/>
            <person name="Rockwell N.C."/>
            <person name="Boyd E.S."/>
            <person name="Tomsho L.P."/>
            <person name="Schuster S.C."/>
            <person name="Henke P."/>
            <person name="Rohde M."/>
            <person name="Overmann J."/>
            <person name="Bryant D.A."/>
        </authorList>
    </citation>
    <scope>NUCLEOTIDE SEQUENCE [LARGE SCALE GENOMIC DNA]</scope>
    <source>
        <strain evidence="1">CR</strain>
    </source>
</reference>
<evidence type="ECO:0000313" key="1">
    <source>
        <dbReference type="EMBL" id="AGX88411.1"/>
    </source>
</evidence>
<dbReference type="eggNOG" id="COG3547">
    <property type="taxonomic scope" value="Bacteria"/>
</dbReference>
<accession>U5NA48</accession>
<proteinExistence type="predicted"/>